<gene>
    <name evidence="1" type="ORF">TorRG33x02_035260</name>
</gene>
<sequence>MQRICKKLDIAYKGGRSASGWSRIRNLKKERDRLIFIEENYWRQCS</sequence>
<evidence type="ECO:0000313" key="2">
    <source>
        <dbReference type="Proteomes" id="UP000237000"/>
    </source>
</evidence>
<dbReference type="Proteomes" id="UP000237000">
    <property type="component" value="Unassembled WGS sequence"/>
</dbReference>
<reference evidence="2" key="1">
    <citation type="submission" date="2016-06" db="EMBL/GenBank/DDBJ databases">
        <title>Parallel loss of symbiosis genes in relatives of nitrogen-fixing non-legume Parasponia.</title>
        <authorList>
            <person name="Van Velzen R."/>
            <person name="Holmer R."/>
            <person name="Bu F."/>
            <person name="Rutten L."/>
            <person name="Van Zeijl A."/>
            <person name="Liu W."/>
            <person name="Santuari L."/>
            <person name="Cao Q."/>
            <person name="Sharma T."/>
            <person name="Shen D."/>
            <person name="Roswanjaya Y."/>
            <person name="Wardhani T."/>
            <person name="Kalhor M.S."/>
            <person name="Jansen J."/>
            <person name="Van den Hoogen J."/>
            <person name="Gungor B."/>
            <person name="Hartog M."/>
            <person name="Hontelez J."/>
            <person name="Verver J."/>
            <person name="Yang W.-C."/>
            <person name="Schijlen E."/>
            <person name="Repin R."/>
            <person name="Schilthuizen M."/>
            <person name="Schranz E."/>
            <person name="Heidstra R."/>
            <person name="Miyata K."/>
            <person name="Fedorova E."/>
            <person name="Kohlen W."/>
            <person name="Bisseling T."/>
            <person name="Smit S."/>
            <person name="Geurts R."/>
        </authorList>
    </citation>
    <scope>NUCLEOTIDE SEQUENCE [LARGE SCALE GENOMIC DNA]</scope>
    <source>
        <strain evidence="2">cv. RG33-2</strain>
    </source>
</reference>
<dbReference type="AlphaFoldDB" id="A0A2P5FSX2"/>
<evidence type="ECO:0000313" key="1">
    <source>
        <dbReference type="EMBL" id="POO00895.1"/>
    </source>
</evidence>
<organism evidence="1 2">
    <name type="scientific">Trema orientale</name>
    <name type="common">Charcoal tree</name>
    <name type="synonym">Celtis orientalis</name>
    <dbReference type="NCBI Taxonomy" id="63057"/>
    <lineage>
        <taxon>Eukaryota</taxon>
        <taxon>Viridiplantae</taxon>
        <taxon>Streptophyta</taxon>
        <taxon>Embryophyta</taxon>
        <taxon>Tracheophyta</taxon>
        <taxon>Spermatophyta</taxon>
        <taxon>Magnoliopsida</taxon>
        <taxon>eudicotyledons</taxon>
        <taxon>Gunneridae</taxon>
        <taxon>Pentapetalae</taxon>
        <taxon>rosids</taxon>
        <taxon>fabids</taxon>
        <taxon>Rosales</taxon>
        <taxon>Cannabaceae</taxon>
        <taxon>Trema</taxon>
    </lineage>
</organism>
<dbReference type="InParanoid" id="A0A2P5FSX2"/>
<dbReference type="OrthoDB" id="10323656at2759"/>
<proteinExistence type="predicted"/>
<comment type="caution">
    <text evidence="1">The sequence shown here is derived from an EMBL/GenBank/DDBJ whole genome shotgun (WGS) entry which is preliminary data.</text>
</comment>
<protein>
    <submittedName>
        <fullName evidence="1">Uncharacterized protein</fullName>
    </submittedName>
</protein>
<keyword evidence="2" id="KW-1185">Reference proteome</keyword>
<dbReference type="EMBL" id="JXTC01000011">
    <property type="protein sequence ID" value="POO00895.1"/>
    <property type="molecule type" value="Genomic_DNA"/>
</dbReference>
<accession>A0A2P5FSX2</accession>
<name>A0A2P5FSX2_TREOI</name>